<reference evidence="9" key="1">
    <citation type="journal article" date="2018" name="Genome Biol. Evol.">
        <title>Mitochondrial and Plastid Genomes from Coralline Red Algae Provide Insights into the Incongruent Evolutionary Histories of Organelles.</title>
        <authorList>
            <person name="Lee J."/>
            <person name="Song H.J."/>
            <person name="In Park S."/>
            <person name="Lee Y.M."/>
            <person name="Jeong S.Y."/>
            <person name="Oh Cho T."/>
            <person name="Kim J.H."/>
            <person name="Choi H.G."/>
            <person name="Choi C.G."/>
            <person name="Nelson W.A."/>
            <person name="Fredericq S."/>
            <person name="Bhattacharya D."/>
            <person name="Su Yoon H."/>
        </authorList>
    </citation>
    <scope>NUCLEOTIDE SEQUENCE</scope>
</reference>
<evidence type="ECO:0000256" key="5">
    <source>
        <dbReference type="ARBA" id="ARBA00023065"/>
    </source>
</evidence>
<dbReference type="GO" id="GO:0015078">
    <property type="term" value="F:proton transmembrane transporter activity"/>
    <property type="evidence" value="ECO:0007669"/>
    <property type="project" value="InterPro"/>
</dbReference>
<keyword evidence="8" id="KW-1133">Transmembrane helix</keyword>
<evidence type="ECO:0000256" key="6">
    <source>
        <dbReference type="ARBA" id="ARBA00023128"/>
    </source>
</evidence>
<keyword evidence="7 8" id="KW-0472">Membrane</keyword>
<name>A0A3G3MIB3_9FLOR</name>
<geneLocation type="mitochondrion" evidence="9"/>
<dbReference type="AlphaFoldDB" id="A0A3G3MIB3"/>
<comment type="subcellular location">
    <subcellularLocation>
        <location evidence="1">Mitochondrion membrane</location>
    </subcellularLocation>
</comment>
<keyword evidence="6 9" id="KW-0496">Mitochondrion</keyword>
<keyword evidence="8" id="KW-0812">Transmembrane</keyword>
<dbReference type="Pfam" id="PF05405">
    <property type="entry name" value="Mt_ATP-synt_B"/>
    <property type="match status" value="1"/>
</dbReference>
<evidence type="ECO:0000256" key="7">
    <source>
        <dbReference type="ARBA" id="ARBA00023136"/>
    </source>
</evidence>
<keyword evidence="3" id="KW-0138">CF(0)</keyword>
<proteinExistence type="predicted"/>
<dbReference type="GO" id="GO:0045259">
    <property type="term" value="C:proton-transporting ATP synthase complex"/>
    <property type="evidence" value="ECO:0007669"/>
    <property type="project" value="UniProtKB-KW"/>
</dbReference>
<keyword evidence="4" id="KW-0375">Hydrogen ion transport</keyword>
<evidence type="ECO:0000313" key="9">
    <source>
        <dbReference type="EMBL" id="AYR06593.1"/>
    </source>
</evidence>
<organism evidence="9">
    <name type="scientific">Lithothamnion sp</name>
    <dbReference type="NCBI Taxonomy" id="1940749"/>
    <lineage>
        <taxon>Eukaryota</taxon>
        <taxon>Rhodophyta</taxon>
        <taxon>Florideophyceae</taxon>
        <taxon>Corallinophycidae</taxon>
        <taxon>Hapalidiales</taxon>
        <taxon>Hapalidiaceae</taxon>
        <taxon>Melobesioideae</taxon>
        <taxon>Lithothamnion</taxon>
    </lineage>
</organism>
<evidence type="ECO:0000256" key="4">
    <source>
        <dbReference type="ARBA" id="ARBA00022781"/>
    </source>
</evidence>
<evidence type="ECO:0000256" key="3">
    <source>
        <dbReference type="ARBA" id="ARBA00022547"/>
    </source>
</evidence>
<dbReference type="EMBL" id="MH281621">
    <property type="protein sequence ID" value="AYR06593.1"/>
    <property type="molecule type" value="Genomic_DNA"/>
</dbReference>
<sequence length="184" mass="21903">MFNLIFIIFTFLFLVYKKIFLLNEETLILLCFIIFIYLSSNLFGNFIELSLNNQSTNIKTILSNSINQLHILFKNFASLRNYSQIVLTKFLTLGNYYYELTSLLISLLPRVSNRKLVISYTKRLSFLRKVEQQTMKLLPLIIIKKLNKITKLRQFYNISLKNNYFLCINNTLLREYIKLVSVRK</sequence>
<dbReference type="InterPro" id="IPR008688">
    <property type="entry name" value="ATP_synth_Bsub_B/MI25"/>
</dbReference>
<keyword evidence="2" id="KW-0813">Transport</keyword>
<dbReference type="GO" id="GO:0031966">
    <property type="term" value="C:mitochondrial membrane"/>
    <property type="evidence" value="ECO:0007669"/>
    <property type="project" value="UniProtKB-SubCell"/>
</dbReference>
<evidence type="ECO:0000256" key="1">
    <source>
        <dbReference type="ARBA" id="ARBA00004325"/>
    </source>
</evidence>
<dbReference type="GO" id="GO:0015986">
    <property type="term" value="P:proton motive force-driven ATP synthesis"/>
    <property type="evidence" value="ECO:0007669"/>
    <property type="project" value="InterPro"/>
</dbReference>
<keyword evidence="5" id="KW-0406">Ion transport</keyword>
<evidence type="ECO:0000256" key="2">
    <source>
        <dbReference type="ARBA" id="ARBA00022448"/>
    </source>
</evidence>
<gene>
    <name evidence="9" type="primary">ymf39</name>
</gene>
<feature type="transmembrane region" description="Helical" evidence="8">
    <location>
        <begin position="27"/>
        <end position="47"/>
    </location>
</feature>
<accession>A0A3G3MIB3</accession>
<protein>
    <submittedName>
        <fullName evidence="9">ATP synthase B chain</fullName>
    </submittedName>
</protein>
<evidence type="ECO:0000256" key="8">
    <source>
        <dbReference type="SAM" id="Phobius"/>
    </source>
</evidence>